<dbReference type="Proteomes" id="UP001304298">
    <property type="component" value="Unassembled WGS sequence"/>
</dbReference>
<protein>
    <submittedName>
        <fullName evidence="1">Transcriptional regulator</fullName>
    </submittedName>
</protein>
<dbReference type="RefSeq" id="WP_323337898.1">
    <property type="nucleotide sequence ID" value="NZ_JAYFSI010000027.1"/>
</dbReference>
<reference evidence="1 2" key="1">
    <citation type="submission" date="2023-12" db="EMBL/GenBank/DDBJ databases">
        <title>Amycolatopsis sp. V23-08.</title>
        <authorList>
            <person name="Somphong A."/>
        </authorList>
    </citation>
    <scope>NUCLEOTIDE SEQUENCE [LARGE SCALE GENOMIC DNA]</scope>
    <source>
        <strain evidence="1 2">V23-08</strain>
    </source>
</reference>
<accession>A0ABU5RPN1</accession>
<name>A0ABU5RPN1_9PSEU</name>
<evidence type="ECO:0000313" key="1">
    <source>
        <dbReference type="EMBL" id="MEA5367765.1"/>
    </source>
</evidence>
<comment type="caution">
    <text evidence="1">The sequence shown here is derived from an EMBL/GenBank/DDBJ whole genome shotgun (WGS) entry which is preliminary data.</text>
</comment>
<proteinExistence type="predicted"/>
<evidence type="ECO:0000313" key="2">
    <source>
        <dbReference type="Proteomes" id="UP001304298"/>
    </source>
</evidence>
<sequence length="70" mass="7515">MTNRRSIRVREDFAATAAEQGHTTKTAIAQAIGLDPSNVGRVLRGNAKPSNEFIAGALALGSFEDLFEVR</sequence>
<keyword evidence="2" id="KW-1185">Reference proteome</keyword>
<dbReference type="EMBL" id="JAYFSI010000027">
    <property type="protein sequence ID" value="MEA5367765.1"/>
    <property type="molecule type" value="Genomic_DNA"/>
</dbReference>
<organism evidence="1 2">
    <name type="scientific">Amycolatopsis heterodermiae</name>
    <dbReference type="NCBI Taxonomy" id="3110235"/>
    <lineage>
        <taxon>Bacteria</taxon>
        <taxon>Bacillati</taxon>
        <taxon>Actinomycetota</taxon>
        <taxon>Actinomycetes</taxon>
        <taxon>Pseudonocardiales</taxon>
        <taxon>Pseudonocardiaceae</taxon>
        <taxon>Amycolatopsis</taxon>
    </lineage>
</organism>
<gene>
    <name evidence="1" type="ORF">VA596_50100</name>
</gene>